<protein>
    <submittedName>
        <fullName evidence="6">Cytochrome c-550 PedF</fullName>
    </submittedName>
</protein>
<dbReference type="RefSeq" id="WP_138663180.1">
    <property type="nucleotide sequence ID" value="NZ_VANS01000004.1"/>
</dbReference>
<gene>
    <name evidence="6" type="primary">pedF</name>
    <name evidence="6" type="ORF">FDT80_15290</name>
</gene>
<dbReference type="GO" id="GO:0020037">
    <property type="term" value="F:heme binding"/>
    <property type="evidence" value="ECO:0007669"/>
    <property type="project" value="InterPro"/>
</dbReference>
<dbReference type="Proteomes" id="UP000309550">
    <property type="component" value="Unassembled WGS sequence"/>
</dbReference>
<feature type="domain" description="Cytochrome c" evidence="5">
    <location>
        <begin position="69"/>
        <end position="151"/>
    </location>
</feature>
<dbReference type="Pfam" id="PF13442">
    <property type="entry name" value="Cytochrome_CBB3"/>
    <property type="match status" value="1"/>
</dbReference>
<dbReference type="NCBIfam" id="TIGR04494">
    <property type="entry name" value="c550_PedF"/>
    <property type="match status" value="1"/>
</dbReference>
<evidence type="ECO:0000313" key="6">
    <source>
        <dbReference type="EMBL" id="TMM51221.1"/>
    </source>
</evidence>
<dbReference type="InterPro" id="IPR009056">
    <property type="entry name" value="Cyt_c-like_dom"/>
</dbReference>
<dbReference type="InterPro" id="IPR036909">
    <property type="entry name" value="Cyt_c-like_dom_sf"/>
</dbReference>
<keyword evidence="7" id="KW-1185">Reference proteome</keyword>
<dbReference type="GO" id="GO:0046872">
    <property type="term" value="F:metal ion binding"/>
    <property type="evidence" value="ECO:0007669"/>
    <property type="project" value="UniProtKB-KW"/>
</dbReference>
<evidence type="ECO:0000256" key="4">
    <source>
        <dbReference type="PROSITE-ProRule" id="PRU00433"/>
    </source>
</evidence>
<keyword evidence="1 4" id="KW-0349">Heme</keyword>
<proteinExistence type="predicted"/>
<dbReference type="GO" id="GO:0009055">
    <property type="term" value="F:electron transfer activity"/>
    <property type="evidence" value="ECO:0007669"/>
    <property type="project" value="InterPro"/>
</dbReference>
<evidence type="ECO:0000256" key="3">
    <source>
        <dbReference type="ARBA" id="ARBA00023004"/>
    </source>
</evidence>
<dbReference type="Gene3D" id="1.10.760.10">
    <property type="entry name" value="Cytochrome c-like domain"/>
    <property type="match status" value="1"/>
</dbReference>
<dbReference type="InterPro" id="IPR030991">
    <property type="entry name" value="c550_proteobact"/>
</dbReference>
<comment type="caution">
    <text evidence="6">The sequence shown here is derived from an EMBL/GenBank/DDBJ whole genome shotgun (WGS) entry which is preliminary data.</text>
</comment>
<sequence length="238" mass="25280">MTRDTTRRALGKLTLSGAIFAGTVGAALAAGLPLGISTVDTGNLPPTGDEWLTENPYRAEAAGEAVWLEALAVGESGYIQNCARCHGLEAISGGLAPDLRFLEAEEYGDEWYVERFRSGYTQNGTTKMPAFGELLGQDAAWAIRTYIETRPDEQAMEEVSDELKALRDEIEGYASDSAGADPDALKTRMSEIANGIETLSGAPVADSIAYRAAYMIDGTPEGYRLAADTLTIGLSAAN</sequence>
<evidence type="ECO:0000256" key="2">
    <source>
        <dbReference type="ARBA" id="ARBA00022723"/>
    </source>
</evidence>
<evidence type="ECO:0000259" key="5">
    <source>
        <dbReference type="PROSITE" id="PS51007"/>
    </source>
</evidence>
<keyword evidence="3 4" id="KW-0408">Iron</keyword>
<evidence type="ECO:0000256" key="1">
    <source>
        <dbReference type="ARBA" id="ARBA00022617"/>
    </source>
</evidence>
<reference evidence="6 7" key="1">
    <citation type="submission" date="2019-05" db="EMBL/GenBank/DDBJ databases">
        <title>Sulfitobacter sabulilitoris sp. nov., isolated from a marine sand.</title>
        <authorList>
            <person name="Yoon J.-H."/>
        </authorList>
    </citation>
    <scope>NUCLEOTIDE SEQUENCE [LARGE SCALE GENOMIC DNA]</scope>
    <source>
        <strain evidence="6 7">HSMS-29</strain>
    </source>
</reference>
<evidence type="ECO:0000313" key="7">
    <source>
        <dbReference type="Proteomes" id="UP000309550"/>
    </source>
</evidence>
<keyword evidence="2 4" id="KW-0479">Metal-binding</keyword>
<dbReference type="EMBL" id="VANS01000004">
    <property type="protein sequence ID" value="TMM51221.1"/>
    <property type="molecule type" value="Genomic_DNA"/>
</dbReference>
<dbReference type="AlphaFoldDB" id="A0A5S3Q3X1"/>
<accession>A0A5S3Q3X1</accession>
<dbReference type="SUPFAM" id="SSF46626">
    <property type="entry name" value="Cytochrome c"/>
    <property type="match status" value="1"/>
</dbReference>
<dbReference type="OrthoDB" id="9797504at2"/>
<name>A0A5S3Q3X1_9RHOB</name>
<organism evidence="6 7">
    <name type="scientific">Sulfitobacter sabulilitoris</name>
    <dbReference type="NCBI Taxonomy" id="2562655"/>
    <lineage>
        <taxon>Bacteria</taxon>
        <taxon>Pseudomonadati</taxon>
        <taxon>Pseudomonadota</taxon>
        <taxon>Alphaproteobacteria</taxon>
        <taxon>Rhodobacterales</taxon>
        <taxon>Roseobacteraceae</taxon>
        <taxon>Sulfitobacter</taxon>
    </lineage>
</organism>
<dbReference type="PROSITE" id="PS51007">
    <property type="entry name" value="CYTC"/>
    <property type="match status" value="1"/>
</dbReference>